<keyword evidence="3" id="KW-1005">Bacterial flagellum biogenesis</keyword>
<dbReference type="Pfam" id="PF05130">
    <property type="entry name" value="FlgN"/>
    <property type="match status" value="1"/>
</dbReference>
<dbReference type="InterPro" id="IPR007809">
    <property type="entry name" value="FlgN-like"/>
</dbReference>
<sequence>MQTVEAEAEAVAQFAELLRLEQSALSIGNTDELPAFAENKVKLAVHLNALSAQRNAALAAQGFDADRTGIEAWCAKHPDEKDLASAWSRILSLAGEARELNRLNGELIQIRMQYNAKALEALQGGNNSLALYGPDGQSTTSGNTRINDAV</sequence>
<reference evidence="4" key="1">
    <citation type="submission" date="2020-10" db="EMBL/GenBank/DDBJ databases">
        <title>Connecting structure to function with the recovery of over 1000 high-quality activated sludge metagenome-assembled genomes encoding full-length rRNA genes using long-read sequencing.</title>
        <authorList>
            <person name="Singleton C.M."/>
            <person name="Petriglieri F."/>
            <person name="Kristensen J.M."/>
            <person name="Kirkegaard R.H."/>
            <person name="Michaelsen T.Y."/>
            <person name="Andersen M.H."/>
            <person name="Karst S.M."/>
            <person name="Dueholm M.S."/>
            <person name="Nielsen P.H."/>
            <person name="Albertsen M."/>
        </authorList>
    </citation>
    <scope>NUCLEOTIDE SEQUENCE</scope>
    <source>
        <strain evidence="4">EsbW_18-Q3-R4-48_MAXAC.044</strain>
    </source>
</reference>
<comment type="caution">
    <text evidence="4">The sequence shown here is derived from an EMBL/GenBank/DDBJ whole genome shotgun (WGS) entry which is preliminary data.</text>
</comment>
<comment type="function">
    <text evidence="1">Required for the efficient initiation of filament assembly.</text>
</comment>
<dbReference type="Proteomes" id="UP000886602">
    <property type="component" value="Unassembled WGS sequence"/>
</dbReference>
<evidence type="ECO:0000256" key="1">
    <source>
        <dbReference type="ARBA" id="ARBA00002397"/>
    </source>
</evidence>
<evidence type="ECO:0000313" key="5">
    <source>
        <dbReference type="Proteomes" id="UP000886602"/>
    </source>
</evidence>
<accession>A0A9D7IHZ5</accession>
<dbReference type="GO" id="GO:0044780">
    <property type="term" value="P:bacterial-type flagellum assembly"/>
    <property type="evidence" value="ECO:0007669"/>
    <property type="project" value="InterPro"/>
</dbReference>
<dbReference type="SUPFAM" id="SSF140566">
    <property type="entry name" value="FlgN-like"/>
    <property type="match status" value="1"/>
</dbReference>
<dbReference type="InterPro" id="IPR036679">
    <property type="entry name" value="FlgN-like_sf"/>
</dbReference>
<dbReference type="EMBL" id="JADJNC010000060">
    <property type="protein sequence ID" value="MBK7425059.1"/>
    <property type="molecule type" value="Genomic_DNA"/>
</dbReference>
<proteinExistence type="inferred from homology"/>
<keyword evidence="4" id="KW-0969">Cilium</keyword>
<protein>
    <submittedName>
        <fullName evidence="4">Flagellar protein FlgN</fullName>
    </submittedName>
</protein>
<dbReference type="Gene3D" id="1.20.58.300">
    <property type="entry name" value="FlgN-like"/>
    <property type="match status" value="1"/>
</dbReference>
<evidence type="ECO:0000256" key="3">
    <source>
        <dbReference type="ARBA" id="ARBA00022795"/>
    </source>
</evidence>
<evidence type="ECO:0000256" key="2">
    <source>
        <dbReference type="ARBA" id="ARBA00007703"/>
    </source>
</evidence>
<gene>
    <name evidence="4" type="ORF">IPJ48_19365</name>
</gene>
<keyword evidence="4" id="KW-0282">Flagellum</keyword>
<organism evidence="4 5">
    <name type="scientific">Candidatus Propionivibrio dominans</name>
    <dbReference type="NCBI Taxonomy" id="2954373"/>
    <lineage>
        <taxon>Bacteria</taxon>
        <taxon>Pseudomonadati</taxon>
        <taxon>Pseudomonadota</taxon>
        <taxon>Betaproteobacteria</taxon>
        <taxon>Rhodocyclales</taxon>
        <taxon>Rhodocyclaceae</taxon>
        <taxon>Propionivibrio</taxon>
    </lineage>
</organism>
<comment type="similarity">
    <text evidence="2">Belongs to the FlgN family.</text>
</comment>
<dbReference type="AlphaFoldDB" id="A0A9D7IHZ5"/>
<name>A0A9D7IHZ5_9RHOO</name>
<keyword evidence="4" id="KW-0966">Cell projection</keyword>
<evidence type="ECO:0000313" key="4">
    <source>
        <dbReference type="EMBL" id="MBK7425059.1"/>
    </source>
</evidence>